<dbReference type="RefSeq" id="WP_014209923.1">
    <property type="nucleotide sequence ID" value="NC_016604.1"/>
</dbReference>
<accession>G8RHV8</accession>
<sequence>MEWPCPDDERVFWRTDSPLASGGTSTVWVGSAGDGVLVFNGSDRVYLDGYEYQITVAPDQFEKLRAALGAESAADLVELVCAHAAAIMSRGERSWLEDRGIECGFISY</sequence>
<dbReference type="AlphaFoldDB" id="G8RHV8"/>
<dbReference type="STRING" id="710685.MycrhN_1492"/>
<gene>
    <name evidence="1" type="ordered locus">MycrhN_1492</name>
</gene>
<reference evidence="1 2" key="1">
    <citation type="submission" date="2011-12" db="EMBL/GenBank/DDBJ databases">
        <title>Complete sequence of Mycobacterium rhodesiae NBB3.</title>
        <authorList>
            <consortium name="US DOE Joint Genome Institute"/>
            <person name="Lucas S."/>
            <person name="Han J."/>
            <person name="Lapidus A."/>
            <person name="Cheng J.-F."/>
            <person name="Goodwin L."/>
            <person name="Pitluck S."/>
            <person name="Peters L."/>
            <person name="Mikhailova N."/>
            <person name="Gu W."/>
            <person name="Detter J.C."/>
            <person name="Han C."/>
            <person name="Tapia R."/>
            <person name="Land M."/>
            <person name="Hauser L."/>
            <person name="Kyrpides N."/>
            <person name="Ivanova N."/>
            <person name="Pagani I."/>
            <person name="Mattes T."/>
            <person name="Holmes A."/>
            <person name="Rutledge P."/>
            <person name="Paulsen I."/>
            <person name="Coleman N."/>
            <person name="Woyke T."/>
        </authorList>
    </citation>
    <scope>NUCLEOTIDE SEQUENCE [LARGE SCALE GENOMIC DNA]</scope>
    <source>
        <strain evidence="1 2">NBB3</strain>
    </source>
</reference>
<organism evidence="1 2">
    <name type="scientific">Mycolicibacterium rhodesiae (strain NBB3)</name>
    <name type="common">Mycobacterium rhodesiae</name>
    <dbReference type="NCBI Taxonomy" id="710685"/>
    <lineage>
        <taxon>Bacteria</taxon>
        <taxon>Bacillati</taxon>
        <taxon>Actinomycetota</taxon>
        <taxon>Actinomycetes</taxon>
        <taxon>Mycobacteriales</taxon>
        <taxon>Mycobacteriaceae</taxon>
        <taxon>Mycolicibacterium</taxon>
    </lineage>
</organism>
<proteinExistence type="predicted"/>
<dbReference type="eggNOG" id="ENOG50323S2">
    <property type="taxonomic scope" value="Bacteria"/>
</dbReference>
<dbReference type="EMBL" id="CP003169">
    <property type="protein sequence ID" value="AEV72108.1"/>
    <property type="molecule type" value="Genomic_DNA"/>
</dbReference>
<dbReference type="OrthoDB" id="4628349at2"/>
<keyword evidence="2" id="KW-1185">Reference proteome</keyword>
<name>G8RHV8_MYCRN</name>
<protein>
    <submittedName>
        <fullName evidence="1">Uncharacterized protein</fullName>
    </submittedName>
</protein>
<dbReference type="HOGENOM" id="CLU_2194049_0_0_11"/>
<evidence type="ECO:0000313" key="2">
    <source>
        <dbReference type="Proteomes" id="UP000005442"/>
    </source>
</evidence>
<dbReference type="KEGG" id="mrh:MycrhN_1492"/>
<evidence type="ECO:0000313" key="1">
    <source>
        <dbReference type="EMBL" id="AEV72108.1"/>
    </source>
</evidence>
<dbReference type="Proteomes" id="UP000005442">
    <property type="component" value="Chromosome"/>
</dbReference>
<dbReference type="PATRIC" id="fig|710685.3.peg.1498"/>